<dbReference type="InterPro" id="IPR007884">
    <property type="entry name" value="METL9"/>
</dbReference>
<keyword evidence="2" id="KW-1185">Reference proteome</keyword>
<dbReference type="Pfam" id="PF05219">
    <property type="entry name" value="DREV"/>
    <property type="match status" value="1"/>
</dbReference>
<dbReference type="Proteomes" id="UP001558652">
    <property type="component" value="Unassembled WGS sequence"/>
</dbReference>
<dbReference type="SUPFAM" id="SSF53335">
    <property type="entry name" value="S-adenosyl-L-methionine-dependent methyltransferases"/>
    <property type="match status" value="1"/>
</dbReference>
<dbReference type="PANTHER" id="PTHR12890:SF0">
    <property type="entry name" value="PROTEIN-L-HISTIDINE N-PROS-METHYLTRANSFERASE"/>
    <property type="match status" value="1"/>
</dbReference>
<organism evidence="1 2">
    <name type="scientific">Ranatra chinensis</name>
    <dbReference type="NCBI Taxonomy" id="642074"/>
    <lineage>
        <taxon>Eukaryota</taxon>
        <taxon>Metazoa</taxon>
        <taxon>Ecdysozoa</taxon>
        <taxon>Arthropoda</taxon>
        <taxon>Hexapoda</taxon>
        <taxon>Insecta</taxon>
        <taxon>Pterygota</taxon>
        <taxon>Neoptera</taxon>
        <taxon>Paraneoptera</taxon>
        <taxon>Hemiptera</taxon>
        <taxon>Heteroptera</taxon>
        <taxon>Panheteroptera</taxon>
        <taxon>Nepomorpha</taxon>
        <taxon>Nepidae</taxon>
        <taxon>Ranatrinae</taxon>
        <taxon>Ranatra</taxon>
    </lineage>
</organism>
<feature type="non-terminal residue" evidence="1">
    <location>
        <position position="1"/>
    </location>
</feature>
<sequence>YRVLECDDWIEASRFDLVSCLNVLDRCDRPLTFLKDIKKSLKPEAKVIVAVVLPFKPYVETGKGWDHKPSETLTVEGKTFEAQVNSLIANVFEPNGFTVKSWTRLPYLCQGDLHQSYYWLDDAVFVLTLADKS</sequence>
<dbReference type="InterPro" id="IPR029063">
    <property type="entry name" value="SAM-dependent_MTases_sf"/>
</dbReference>
<dbReference type="AlphaFoldDB" id="A0ABD0YDL9"/>
<gene>
    <name evidence="1" type="ORF">AAG570_013874</name>
</gene>
<dbReference type="Gene3D" id="3.40.50.150">
    <property type="entry name" value="Vaccinia Virus protein VP39"/>
    <property type="match status" value="1"/>
</dbReference>
<dbReference type="PANTHER" id="PTHR12890">
    <property type="entry name" value="DREV PROTEIN"/>
    <property type="match status" value="1"/>
</dbReference>
<evidence type="ECO:0008006" key="3">
    <source>
        <dbReference type="Google" id="ProtNLM"/>
    </source>
</evidence>
<comment type="caution">
    <text evidence="1">The sequence shown here is derived from an EMBL/GenBank/DDBJ whole genome shotgun (WGS) entry which is preliminary data.</text>
</comment>
<protein>
    <recommendedName>
        <fullName evidence="3">Methyltransferase-like protein 9</fullName>
    </recommendedName>
</protein>
<evidence type="ECO:0000313" key="2">
    <source>
        <dbReference type="Proteomes" id="UP001558652"/>
    </source>
</evidence>
<proteinExistence type="predicted"/>
<accession>A0ABD0YDL9</accession>
<dbReference type="EMBL" id="JBFDAA010000009">
    <property type="protein sequence ID" value="KAL1129347.1"/>
    <property type="molecule type" value="Genomic_DNA"/>
</dbReference>
<reference evidence="1 2" key="1">
    <citation type="submission" date="2024-07" db="EMBL/GenBank/DDBJ databases">
        <title>Chromosome-level genome assembly of the water stick insect Ranatra chinensis (Heteroptera: Nepidae).</title>
        <authorList>
            <person name="Liu X."/>
        </authorList>
    </citation>
    <scope>NUCLEOTIDE SEQUENCE [LARGE SCALE GENOMIC DNA]</scope>
    <source>
        <strain evidence="1">Cailab_2021Rc</strain>
        <tissue evidence="1">Muscle</tissue>
    </source>
</reference>
<evidence type="ECO:0000313" key="1">
    <source>
        <dbReference type="EMBL" id="KAL1129347.1"/>
    </source>
</evidence>
<name>A0ABD0YDL9_9HEMI</name>